<reference evidence="2 3" key="1">
    <citation type="submission" date="2019-04" db="EMBL/GenBank/DDBJ databases">
        <title>Annotation for the trematode Fasciola gigantica.</title>
        <authorList>
            <person name="Choi Y.-J."/>
        </authorList>
    </citation>
    <scope>NUCLEOTIDE SEQUENCE [LARGE SCALE GENOMIC DNA]</scope>
    <source>
        <strain evidence="2">Uganda_cow_1</strain>
    </source>
</reference>
<feature type="non-terminal residue" evidence="2">
    <location>
        <position position="1"/>
    </location>
</feature>
<keyword evidence="3" id="KW-1185">Reference proteome</keyword>
<dbReference type="EMBL" id="SUNJ01012187">
    <property type="protein sequence ID" value="TPP58258.1"/>
    <property type="molecule type" value="Genomic_DNA"/>
</dbReference>
<comment type="caution">
    <text evidence="2">The sequence shown here is derived from an EMBL/GenBank/DDBJ whole genome shotgun (WGS) entry which is preliminary data.</text>
</comment>
<evidence type="ECO:0000313" key="2">
    <source>
        <dbReference type="EMBL" id="TPP58258.1"/>
    </source>
</evidence>
<proteinExistence type="predicted"/>
<evidence type="ECO:0000256" key="1">
    <source>
        <dbReference type="SAM" id="MobiDB-lite"/>
    </source>
</evidence>
<feature type="compositionally biased region" description="Polar residues" evidence="1">
    <location>
        <begin position="9"/>
        <end position="41"/>
    </location>
</feature>
<sequence length="61" mass="6888">PSRRYRLPQNRQAQTPTENQQTNQGTSSTPAGENMTTSSSKHPMIHTTGWILLLFTRALTF</sequence>
<accession>A0A504YIZ5</accession>
<evidence type="ECO:0000313" key="3">
    <source>
        <dbReference type="Proteomes" id="UP000316759"/>
    </source>
</evidence>
<gene>
    <name evidence="2" type="ORF">FGIG_06097</name>
</gene>
<protein>
    <submittedName>
        <fullName evidence="2">Uncharacterized protein</fullName>
    </submittedName>
</protein>
<dbReference type="Proteomes" id="UP000316759">
    <property type="component" value="Unassembled WGS sequence"/>
</dbReference>
<dbReference type="AlphaFoldDB" id="A0A504YIZ5"/>
<name>A0A504YIZ5_FASGI</name>
<organism evidence="2 3">
    <name type="scientific">Fasciola gigantica</name>
    <name type="common">Giant liver fluke</name>
    <dbReference type="NCBI Taxonomy" id="46835"/>
    <lineage>
        <taxon>Eukaryota</taxon>
        <taxon>Metazoa</taxon>
        <taxon>Spiralia</taxon>
        <taxon>Lophotrochozoa</taxon>
        <taxon>Platyhelminthes</taxon>
        <taxon>Trematoda</taxon>
        <taxon>Digenea</taxon>
        <taxon>Plagiorchiida</taxon>
        <taxon>Echinostomata</taxon>
        <taxon>Echinostomatoidea</taxon>
        <taxon>Fasciolidae</taxon>
        <taxon>Fasciola</taxon>
    </lineage>
</organism>
<feature type="region of interest" description="Disordered" evidence="1">
    <location>
        <begin position="1"/>
        <end position="42"/>
    </location>
</feature>